<evidence type="ECO:0000313" key="1">
    <source>
        <dbReference type="EMBL" id="KAJ0098507.1"/>
    </source>
</evidence>
<reference evidence="2" key="1">
    <citation type="journal article" date="2023" name="G3 (Bethesda)">
        <title>Genome assembly and association tests identify interacting loci associated with vigor, precocity, and sex in interspecific pistachio rootstocks.</title>
        <authorList>
            <person name="Palmer W."/>
            <person name="Jacygrad E."/>
            <person name="Sagayaradj S."/>
            <person name="Cavanaugh K."/>
            <person name="Han R."/>
            <person name="Bertier L."/>
            <person name="Beede B."/>
            <person name="Kafkas S."/>
            <person name="Golino D."/>
            <person name="Preece J."/>
            <person name="Michelmore R."/>
        </authorList>
    </citation>
    <scope>NUCLEOTIDE SEQUENCE [LARGE SCALE GENOMIC DNA]</scope>
</reference>
<keyword evidence="2" id="KW-1185">Reference proteome</keyword>
<dbReference type="EMBL" id="CM047900">
    <property type="protein sequence ID" value="KAJ0098507.1"/>
    <property type="molecule type" value="Genomic_DNA"/>
</dbReference>
<comment type="caution">
    <text evidence="1">The sequence shown here is derived from an EMBL/GenBank/DDBJ whole genome shotgun (WGS) entry which is preliminary data.</text>
</comment>
<accession>A0ACC1BI64</accession>
<sequence>MNKLMVVSPHADNNHTSNNVKIITGEVEEKPQTVFIHPTMESDQFLPAVTYNDYSSGPSSDQYMIVDEGLWGGLWNLEVPLQHGYQETSNCNKMAMQNQPGTAFTFGGEANYNLYYNEGGYIF</sequence>
<protein>
    <submittedName>
        <fullName evidence="1">Uncharacterized protein</fullName>
    </submittedName>
</protein>
<name>A0ACC1BI64_9ROSI</name>
<proteinExistence type="predicted"/>
<evidence type="ECO:0000313" key="2">
    <source>
        <dbReference type="Proteomes" id="UP001164250"/>
    </source>
</evidence>
<dbReference type="Proteomes" id="UP001164250">
    <property type="component" value="Chromosome 4"/>
</dbReference>
<gene>
    <name evidence="1" type="ORF">Patl1_21641</name>
</gene>
<organism evidence="1 2">
    <name type="scientific">Pistacia atlantica</name>
    <dbReference type="NCBI Taxonomy" id="434234"/>
    <lineage>
        <taxon>Eukaryota</taxon>
        <taxon>Viridiplantae</taxon>
        <taxon>Streptophyta</taxon>
        <taxon>Embryophyta</taxon>
        <taxon>Tracheophyta</taxon>
        <taxon>Spermatophyta</taxon>
        <taxon>Magnoliopsida</taxon>
        <taxon>eudicotyledons</taxon>
        <taxon>Gunneridae</taxon>
        <taxon>Pentapetalae</taxon>
        <taxon>rosids</taxon>
        <taxon>malvids</taxon>
        <taxon>Sapindales</taxon>
        <taxon>Anacardiaceae</taxon>
        <taxon>Pistacia</taxon>
    </lineage>
</organism>